<keyword evidence="1" id="KW-0472">Membrane</keyword>
<gene>
    <name evidence="2" type="ORF">HNQ70_001523</name>
</gene>
<reference evidence="2 3" key="1">
    <citation type="submission" date="2020-08" db="EMBL/GenBank/DDBJ databases">
        <title>Genomic Encyclopedia of Type Strains, Phase IV (KMG-IV): sequencing the most valuable type-strain genomes for metagenomic binning, comparative biology and taxonomic classification.</title>
        <authorList>
            <person name="Goeker M."/>
        </authorList>
    </citation>
    <scope>NUCLEOTIDE SEQUENCE [LARGE SCALE GENOMIC DNA]</scope>
    <source>
        <strain evidence="2 3">DSM 29781</strain>
    </source>
</reference>
<organism evidence="2 3">
    <name type="scientific">Quisquiliibacterium transsilvanicum</name>
    <dbReference type="NCBI Taxonomy" id="1549638"/>
    <lineage>
        <taxon>Bacteria</taxon>
        <taxon>Pseudomonadati</taxon>
        <taxon>Pseudomonadota</taxon>
        <taxon>Betaproteobacteria</taxon>
        <taxon>Burkholderiales</taxon>
        <taxon>Burkholderiaceae</taxon>
        <taxon>Quisquiliibacterium</taxon>
    </lineage>
</organism>
<feature type="transmembrane region" description="Helical" evidence="1">
    <location>
        <begin position="6"/>
        <end position="27"/>
    </location>
</feature>
<accession>A0A7W8M868</accession>
<keyword evidence="3" id="KW-1185">Reference proteome</keyword>
<sequence>MSLAIFIAGLMIGAFLGVVIMALMFMAREADKP</sequence>
<protein>
    <recommendedName>
        <fullName evidence="4">DUF3789 domain-containing protein</fullName>
    </recommendedName>
</protein>
<dbReference type="RefSeq" id="WP_183965957.1">
    <property type="nucleotide sequence ID" value="NZ_BAABEW010000001.1"/>
</dbReference>
<evidence type="ECO:0000313" key="3">
    <source>
        <dbReference type="Proteomes" id="UP000532440"/>
    </source>
</evidence>
<dbReference type="EMBL" id="JACHGB010000003">
    <property type="protein sequence ID" value="MBB5271513.1"/>
    <property type="molecule type" value="Genomic_DNA"/>
</dbReference>
<comment type="caution">
    <text evidence="2">The sequence shown here is derived from an EMBL/GenBank/DDBJ whole genome shotgun (WGS) entry which is preliminary data.</text>
</comment>
<keyword evidence="1" id="KW-0812">Transmembrane</keyword>
<evidence type="ECO:0000313" key="2">
    <source>
        <dbReference type="EMBL" id="MBB5271513.1"/>
    </source>
</evidence>
<evidence type="ECO:0008006" key="4">
    <source>
        <dbReference type="Google" id="ProtNLM"/>
    </source>
</evidence>
<dbReference type="Pfam" id="PF12664">
    <property type="entry name" value="DUF3789"/>
    <property type="match status" value="1"/>
</dbReference>
<evidence type="ECO:0000256" key="1">
    <source>
        <dbReference type="SAM" id="Phobius"/>
    </source>
</evidence>
<proteinExistence type="predicted"/>
<dbReference type="InterPro" id="IPR024522">
    <property type="entry name" value="DUF3789"/>
</dbReference>
<dbReference type="AlphaFoldDB" id="A0A7W8M868"/>
<keyword evidence="1" id="KW-1133">Transmembrane helix</keyword>
<name>A0A7W8M868_9BURK</name>
<dbReference type="Proteomes" id="UP000532440">
    <property type="component" value="Unassembled WGS sequence"/>
</dbReference>